<dbReference type="PANTHER" id="PTHR43463:SF1">
    <property type="entry name" value="NICOTINATE-NUCLEOTIDE--DIMETHYLBENZIMIDAZOLE PHOSPHORIBOSYLTRANSFERASE"/>
    <property type="match status" value="1"/>
</dbReference>
<dbReference type="NCBIfam" id="NF000996">
    <property type="entry name" value="PRK00105.1"/>
    <property type="match status" value="1"/>
</dbReference>
<feature type="active site" description="Proton acceptor" evidence="10">
    <location>
        <position position="334"/>
    </location>
</feature>
<dbReference type="Pfam" id="PF02277">
    <property type="entry name" value="DBI_PRT"/>
    <property type="match status" value="1"/>
</dbReference>
<comment type="function">
    <text evidence="10">Catalyzes the synthesis of alpha-ribazole-5'-phosphate from nicotinate mononucleotide (NAMN) and 5,6-dimethylbenzimidazole (DMB).</text>
</comment>
<evidence type="ECO:0000256" key="6">
    <source>
        <dbReference type="ARBA" id="ARBA00022676"/>
    </source>
</evidence>
<evidence type="ECO:0000256" key="10">
    <source>
        <dbReference type="HAMAP-Rule" id="MF_00230"/>
    </source>
</evidence>
<dbReference type="InterPro" id="IPR023195">
    <property type="entry name" value="Nict_dMeBzImd_PRibTrfase_N"/>
</dbReference>
<comment type="pathway">
    <text evidence="1 10">Nucleoside biosynthesis; alpha-ribazole biosynthesis; alpha-ribazole from 5,6-dimethylbenzimidazole: step 1/2.</text>
</comment>
<evidence type="ECO:0000256" key="7">
    <source>
        <dbReference type="ARBA" id="ARBA00022679"/>
    </source>
</evidence>
<dbReference type="InterPro" id="IPR017846">
    <property type="entry name" value="Nict_dMeBzImd_PRibTrfase_bact"/>
</dbReference>
<dbReference type="Gene3D" id="1.10.1610.10">
    <property type="match status" value="1"/>
</dbReference>
<comment type="catalytic activity">
    <reaction evidence="9 10">
        <text>5,6-dimethylbenzimidazole + nicotinate beta-D-ribonucleotide = alpha-ribazole 5'-phosphate + nicotinate + H(+)</text>
        <dbReference type="Rhea" id="RHEA:11196"/>
        <dbReference type="ChEBI" id="CHEBI:15378"/>
        <dbReference type="ChEBI" id="CHEBI:15890"/>
        <dbReference type="ChEBI" id="CHEBI:32544"/>
        <dbReference type="ChEBI" id="CHEBI:57502"/>
        <dbReference type="ChEBI" id="CHEBI:57918"/>
        <dbReference type="EC" id="2.4.2.21"/>
    </reaction>
</comment>
<dbReference type="SUPFAM" id="SSF52733">
    <property type="entry name" value="Nicotinate mononucleotide:5,6-dimethylbenzimidazole phosphoribosyltransferase (CobT)"/>
    <property type="match status" value="1"/>
</dbReference>
<dbReference type="NCBIfam" id="TIGR03160">
    <property type="entry name" value="cobT_DBIPRT"/>
    <property type="match status" value="1"/>
</dbReference>
<evidence type="ECO:0000256" key="2">
    <source>
        <dbReference type="ARBA" id="ARBA00007110"/>
    </source>
</evidence>
<dbReference type="GO" id="GO:0008939">
    <property type="term" value="F:nicotinate-nucleotide-dimethylbenzimidazole phosphoribosyltransferase activity"/>
    <property type="evidence" value="ECO:0007669"/>
    <property type="project" value="UniProtKB-UniRule"/>
</dbReference>
<dbReference type="HAMAP" id="MF_00230">
    <property type="entry name" value="CobT"/>
    <property type="match status" value="1"/>
</dbReference>
<dbReference type="GO" id="GO:0009236">
    <property type="term" value="P:cobalamin biosynthetic process"/>
    <property type="evidence" value="ECO:0007669"/>
    <property type="project" value="UniProtKB-UniRule"/>
</dbReference>
<proteinExistence type="inferred from homology"/>
<organism evidence="11 12">
    <name type="scientific">Thalassotalea piscium</name>
    <dbReference type="NCBI Taxonomy" id="1230533"/>
    <lineage>
        <taxon>Bacteria</taxon>
        <taxon>Pseudomonadati</taxon>
        <taxon>Pseudomonadota</taxon>
        <taxon>Gammaproteobacteria</taxon>
        <taxon>Alteromonadales</taxon>
        <taxon>Colwelliaceae</taxon>
        <taxon>Thalassotalea</taxon>
    </lineage>
</organism>
<keyword evidence="7 10" id="KW-0808">Transferase</keyword>
<sequence>MINFTISPLDLSYLPELKNTVDNKTKPLGSLGQLESLAIQLGLIQSQPLQRVVDKISLHQPTILVFAGDHGIAKHGVSIAPSSVTRQMVLNFLAGGAAINCFCRINNITLKIIDAGIIEALTTDEIGACKTFFSQRIAAGTNDFTKEPAMTLTQVNQGLAYGASIALQEILQGCNLLMLGEMGIANTSSASAIMALLLDTPSEICVGQGTGITSDQLLLKQQLVKQAITRVTNKHAKEHVLPITKLSPQQVMAEVGGFEIVQMVGAILASAQAQTPVLIDGFIVSVAALIAVSMHTHTKDYLIFSHQSDEQAHQLILAQLDAKPLLNLALRLGEGTGAALALPLLTAAVSFYNDMASFESAGVTV</sequence>
<dbReference type="Proteomes" id="UP000537141">
    <property type="component" value="Unassembled WGS sequence"/>
</dbReference>
<dbReference type="Gene3D" id="3.40.50.10210">
    <property type="match status" value="1"/>
</dbReference>
<gene>
    <name evidence="10" type="primary">cobT</name>
    <name evidence="11" type="ORF">HNQ55_003518</name>
</gene>
<dbReference type="EC" id="2.4.2.21" evidence="3 10"/>
<keyword evidence="5 10" id="KW-0169">Cobalamin biosynthesis</keyword>
<dbReference type="InterPro" id="IPR036087">
    <property type="entry name" value="Nict_dMeBzImd_PRibTrfase_sf"/>
</dbReference>
<evidence type="ECO:0000256" key="3">
    <source>
        <dbReference type="ARBA" id="ARBA00011991"/>
    </source>
</evidence>
<evidence type="ECO:0000256" key="1">
    <source>
        <dbReference type="ARBA" id="ARBA00005049"/>
    </source>
</evidence>
<evidence type="ECO:0000313" key="11">
    <source>
        <dbReference type="EMBL" id="MBB6544982.1"/>
    </source>
</evidence>
<evidence type="ECO:0000313" key="12">
    <source>
        <dbReference type="Proteomes" id="UP000537141"/>
    </source>
</evidence>
<dbReference type="RefSeq" id="WP_184426603.1">
    <property type="nucleotide sequence ID" value="NZ_AP027362.1"/>
</dbReference>
<keyword evidence="12" id="KW-1185">Reference proteome</keyword>
<evidence type="ECO:0000256" key="5">
    <source>
        <dbReference type="ARBA" id="ARBA00022573"/>
    </source>
</evidence>
<dbReference type="PANTHER" id="PTHR43463">
    <property type="entry name" value="NICOTINATE-NUCLEOTIDE--DIMETHYLBENZIMIDAZOLE PHOSPHORIBOSYLTRANSFERASE"/>
    <property type="match status" value="1"/>
</dbReference>
<protein>
    <recommendedName>
        <fullName evidence="4 10">Nicotinate-nucleotide--dimethylbenzimidazole phosphoribosyltransferase</fullName>
        <shortName evidence="10">NN:DBI PRT</shortName>
        <ecNumber evidence="3 10">2.4.2.21</ecNumber>
    </recommendedName>
    <alternativeName>
        <fullName evidence="8 10">N(1)-alpha-phosphoribosyltransferase</fullName>
    </alternativeName>
</protein>
<evidence type="ECO:0000256" key="9">
    <source>
        <dbReference type="ARBA" id="ARBA00047340"/>
    </source>
</evidence>
<accession>A0A7X0TV19</accession>
<dbReference type="FunFam" id="3.40.50.10210:FF:000001">
    <property type="entry name" value="Nicotinate-nucleotide--dimethylbenzimidazole phosphoribosyltransferase"/>
    <property type="match status" value="1"/>
</dbReference>
<dbReference type="UniPathway" id="UPA00061">
    <property type="reaction ID" value="UER00516"/>
</dbReference>
<evidence type="ECO:0000256" key="4">
    <source>
        <dbReference type="ARBA" id="ARBA00015486"/>
    </source>
</evidence>
<comment type="caution">
    <text evidence="11">The sequence shown here is derived from an EMBL/GenBank/DDBJ whole genome shotgun (WGS) entry which is preliminary data.</text>
</comment>
<dbReference type="CDD" id="cd02439">
    <property type="entry name" value="DMB-PRT_CobT"/>
    <property type="match status" value="1"/>
</dbReference>
<name>A0A7X0TV19_9GAMM</name>
<evidence type="ECO:0000256" key="8">
    <source>
        <dbReference type="ARBA" id="ARBA00030686"/>
    </source>
</evidence>
<reference evidence="11 12" key="1">
    <citation type="submission" date="2020-08" db="EMBL/GenBank/DDBJ databases">
        <title>Genomic Encyclopedia of Type Strains, Phase IV (KMG-IV): sequencing the most valuable type-strain genomes for metagenomic binning, comparative biology and taxonomic classification.</title>
        <authorList>
            <person name="Goeker M."/>
        </authorList>
    </citation>
    <scope>NUCLEOTIDE SEQUENCE [LARGE SCALE GENOMIC DNA]</scope>
    <source>
        <strain evidence="11 12">DSM 26287</strain>
    </source>
</reference>
<dbReference type="AlphaFoldDB" id="A0A7X0TV19"/>
<dbReference type="EMBL" id="JACHHU010000042">
    <property type="protein sequence ID" value="MBB6544982.1"/>
    <property type="molecule type" value="Genomic_DNA"/>
</dbReference>
<dbReference type="InterPro" id="IPR003200">
    <property type="entry name" value="Nict_dMeBzImd_PRibTrfase"/>
</dbReference>
<keyword evidence="6 10" id="KW-0328">Glycosyltransferase</keyword>
<comment type="similarity">
    <text evidence="2 10">Belongs to the CobT family.</text>
</comment>